<organism evidence="5 6">
    <name type="scientific">Oceanicoccus sagamiensis</name>
    <dbReference type="NCBI Taxonomy" id="716816"/>
    <lineage>
        <taxon>Bacteria</taxon>
        <taxon>Pseudomonadati</taxon>
        <taxon>Pseudomonadota</taxon>
        <taxon>Gammaproteobacteria</taxon>
        <taxon>Cellvibrionales</taxon>
        <taxon>Spongiibacteraceae</taxon>
        <taxon>Oceanicoccus</taxon>
    </lineage>
</organism>
<evidence type="ECO:0000256" key="2">
    <source>
        <dbReference type="ARBA" id="ARBA00022630"/>
    </source>
</evidence>
<dbReference type="GO" id="GO:0071949">
    <property type="term" value="F:FAD binding"/>
    <property type="evidence" value="ECO:0007669"/>
    <property type="project" value="InterPro"/>
</dbReference>
<protein>
    <recommendedName>
        <fullName evidence="4">FAD-binding domain-containing protein</fullName>
    </recommendedName>
</protein>
<accession>A0A1X9NCE3</accession>
<dbReference type="InterPro" id="IPR002938">
    <property type="entry name" value="FAD-bd"/>
</dbReference>
<reference evidence="5 6" key="1">
    <citation type="submission" date="2016-11" db="EMBL/GenBank/DDBJ databases">
        <title>Trade-off between light-utilization and light-protection in marine flavobacteria.</title>
        <authorList>
            <person name="Kumagai Y."/>
        </authorList>
    </citation>
    <scope>NUCLEOTIDE SEQUENCE [LARGE SCALE GENOMIC DNA]</scope>
    <source>
        <strain evidence="5 6">NBRC 107125</strain>
    </source>
</reference>
<proteinExistence type="predicted"/>
<evidence type="ECO:0000313" key="5">
    <source>
        <dbReference type="EMBL" id="ARN75718.1"/>
    </source>
</evidence>
<dbReference type="Gene3D" id="3.30.70.2450">
    <property type="match status" value="1"/>
</dbReference>
<dbReference type="Proteomes" id="UP000193450">
    <property type="component" value="Chromosome"/>
</dbReference>
<evidence type="ECO:0000256" key="1">
    <source>
        <dbReference type="ARBA" id="ARBA00001974"/>
    </source>
</evidence>
<evidence type="ECO:0000259" key="4">
    <source>
        <dbReference type="Pfam" id="PF01494"/>
    </source>
</evidence>
<gene>
    <name evidence="5" type="ORF">BST96_17355</name>
</gene>
<dbReference type="InterPro" id="IPR036188">
    <property type="entry name" value="FAD/NAD-bd_sf"/>
</dbReference>
<dbReference type="InterPro" id="IPR050641">
    <property type="entry name" value="RIFMO-like"/>
</dbReference>
<dbReference type="Pfam" id="PF01494">
    <property type="entry name" value="FAD_binding_3"/>
    <property type="match status" value="1"/>
</dbReference>
<dbReference type="RefSeq" id="WP_085759910.1">
    <property type="nucleotide sequence ID" value="NZ_CP019343.1"/>
</dbReference>
<name>A0A1X9NCE3_9GAMM</name>
<dbReference type="Gene3D" id="3.50.50.60">
    <property type="entry name" value="FAD/NAD(P)-binding domain"/>
    <property type="match status" value="1"/>
</dbReference>
<evidence type="ECO:0000313" key="6">
    <source>
        <dbReference type="Proteomes" id="UP000193450"/>
    </source>
</evidence>
<dbReference type="KEGG" id="osg:BST96_17355"/>
<dbReference type="PANTHER" id="PTHR43004">
    <property type="entry name" value="TRK SYSTEM POTASSIUM UPTAKE PROTEIN"/>
    <property type="match status" value="1"/>
</dbReference>
<dbReference type="STRING" id="716816.BST96_17355"/>
<comment type="cofactor">
    <cofactor evidence="1">
        <name>FAD</name>
        <dbReference type="ChEBI" id="CHEBI:57692"/>
    </cofactor>
</comment>
<dbReference type="GO" id="GO:0016709">
    <property type="term" value="F:oxidoreductase activity, acting on paired donors, with incorporation or reduction of molecular oxygen, NAD(P)H as one donor, and incorporation of one atom of oxygen"/>
    <property type="evidence" value="ECO:0007669"/>
    <property type="project" value="UniProtKB-ARBA"/>
</dbReference>
<dbReference type="SUPFAM" id="SSF51905">
    <property type="entry name" value="FAD/NAD(P)-binding domain"/>
    <property type="match status" value="1"/>
</dbReference>
<dbReference type="AlphaFoldDB" id="A0A1X9NCE3"/>
<dbReference type="PANTHER" id="PTHR43004:SF19">
    <property type="entry name" value="BINDING MONOOXYGENASE, PUTATIVE (JCVI)-RELATED"/>
    <property type="match status" value="1"/>
</dbReference>
<dbReference type="PRINTS" id="PR00420">
    <property type="entry name" value="RNGMNOXGNASE"/>
</dbReference>
<sequence>MTEQLPILISGAGPTGLTLALALGKAGYNVELFEAEAALADEIRASTIHASTMEYWDSLGVADRIIAKGKTSKTLKFYERETKECVATFDYSLIEGDTRFPFRLQCPQNIVTRELLPAALETGNVTVHMSHASQRFEDHGDSVTLYLQTPDGKEKAVRGSYLCACDGPRSPARVQLDIKFPEVSVYEDRFLLIGTDIDLQTIYPDIGPVAYFYDPEEWIICMELPTMTRTIFRIPPDVDTSDLTSELSCRKRLEKVVGPDYDYNIKVVNYYSVLQRAAETFRVGRVCLAGDAAHLNNPTGGQGLNSGAQDAAMLADKLIRVLQGADDKALDEYSITRRDYHKNMVQQKAAKNYSDLVLTEQEDRAARNEAMKSIAKNPEQARAYLLRASMLDHRIERTDAA</sequence>
<dbReference type="EMBL" id="CP019343">
    <property type="protein sequence ID" value="ARN75718.1"/>
    <property type="molecule type" value="Genomic_DNA"/>
</dbReference>
<feature type="domain" description="FAD-binding" evidence="4">
    <location>
        <begin position="6"/>
        <end position="347"/>
    </location>
</feature>
<keyword evidence="3" id="KW-0274">FAD</keyword>
<dbReference type="OrthoDB" id="8672648at2"/>
<evidence type="ECO:0000256" key="3">
    <source>
        <dbReference type="ARBA" id="ARBA00022827"/>
    </source>
</evidence>
<keyword evidence="2" id="KW-0285">Flavoprotein</keyword>
<keyword evidence="6" id="KW-1185">Reference proteome</keyword>